<gene>
    <name evidence="2" type="ORF">NIES267_37500</name>
</gene>
<evidence type="ECO:0000313" key="2">
    <source>
        <dbReference type="EMBL" id="BAY84254.1"/>
    </source>
</evidence>
<dbReference type="Proteomes" id="UP000218418">
    <property type="component" value="Chromosome"/>
</dbReference>
<dbReference type="OrthoDB" id="9812327at2"/>
<dbReference type="Pfam" id="PF00535">
    <property type="entry name" value="Glycos_transf_2"/>
    <property type="match status" value="1"/>
</dbReference>
<dbReference type="InterPro" id="IPR001173">
    <property type="entry name" value="Glyco_trans_2-like"/>
</dbReference>
<keyword evidence="3" id="KW-1185">Reference proteome</keyword>
<dbReference type="AlphaFoldDB" id="A0A1Z4LST2"/>
<dbReference type="GO" id="GO:0016758">
    <property type="term" value="F:hexosyltransferase activity"/>
    <property type="evidence" value="ECO:0007669"/>
    <property type="project" value="UniProtKB-ARBA"/>
</dbReference>
<evidence type="ECO:0000259" key="1">
    <source>
        <dbReference type="Pfam" id="PF00535"/>
    </source>
</evidence>
<feature type="domain" description="Glycosyltransferase 2-like" evidence="1">
    <location>
        <begin position="5"/>
        <end position="165"/>
    </location>
</feature>
<protein>
    <submittedName>
        <fullName evidence="2">Family 2 glycosyl transferase</fullName>
    </submittedName>
</protein>
<sequence>MKKVSVIIPVYNAEKYIAATVQSVISQTYENFEIIIIDDGTPDNSVKICQQFNDSRIKIVHQKNRGLPGARNTGIRHAQGEYLAFLDADDIWLPEKLEKHVEHLNNSPTVGISFCYSAFINEQGNSTGICQKPRRLYDITPSYVLCRNPVGNGSAAVIRREVFGDIKFQDNLYGILEDFYFDERLRRAEDIECWLRISIRTHWRHEGIPEVLTCYRITTSGLSANALTQLRALEEVVEMTRSYAPDIIARCEKAAKAYHLRYTVRRLVSLGDGLTAAKLFNQVLANHWRIVLEEPIKTVLTGTAAYILWLLYPFKIAIKNL</sequence>
<dbReference type="PANTHER" id="PTHR22916:SF3">
    <property type="entry name" value="UDP-GLCNAC:BETAGAL BETA-1,3-N-ACETYLGLUCOSAMINYLTRANSFERASE-LIKE PROTEIN 1"/>
    <property type="match status" value="1"/>
</dbReference>
<organism evidence="2 3">
    <name type="scientific">Calothrix parasitica NIES-267</name>
    <dbReference type="NCBI Taxonomy" id="1973488"/>
    <lineage>
        <taxon>Bacteria</taxon>
        <taxon>Bacillati</taxon>
        <taxon>Cyanobacteriota</taxon>
        <taxon>Cyanophyceae</taxon>
        <taxon>Nostocales</taxon>
        <taxon>Calotrichaceae</taxon>
        <taxon>Calothrix</taxon>
    </lineage>
</organism>
<dbReference type="Gene3D" id="3.90.550.10">
    <property type="entry name" value="Spore Coat Polysaccharide Biosynthesis Protein SpsA, Chain A"/>
    <property type="match status" value="1"/>
</dbReference>
<keyword evidence="2" id="KW-0808">Transferase</keyword>
<reference evidence="2 3" key="1">
    <citation type="submission" date="2017-06" db="EMBL/GenBank/DDBJ databases">
        <title>Genome sequencing of cyanobaciteial culture collection at National Institute for Environmental Studies (NIES).</title>
        <authorList>
            <person name="Hirose Y."/>
            <person name="Shimura Y."/>
            <person name="Fujisawa T."/>
            <person name="Nakamura Y."/>
            <person name="Kawachi M."/>
        </authorList>
    </citation>
    <scope>NUCLEOTIDE SEQUENCE [LARGE SCALE GENOMIC DNA]</scope>
    <source>
        <strain evidence="2 3">NIES-267</strain>
    </source>
</reference>
<dbReference type="InterPro" id="IPR029044">
    <property type="entry name" value="Nucleotide-diphossugar_trans"/>
</dbReference>
<accession>A0A1Z4LST2</accession>
<dbReference type="SUPFAM" id="SSF53448">
    <property type="entry name" value="Nucleotide-diphospho-sugar transferases"/>
    <property type="match status" value="1"/>
</dbReference>
<proteinExistence type="predicted"/>
<dbReference type="EMBL" id="AP018227">
    <property type="protein sequence ID" value="BAY84254.1"/>
    <property type="molecule type" value="Genomic_DNA"/>
</dbReference>
<name>A0A1Z4LST2_9CYAN</name>
<dbReference type="PANTHER" id="PTHR22916">
    <property type="entry name" value="GLYCOSYLTRANSFERASE"/>
    <property type="match status" value="1"/>
</dbReference>
<evidence type="ECO:0000313" key="3">
    <source>
        <dbReference type="Proteomes" id="UP000218418"/>
    </source>
</evidence>